<dbReference type="EMBL" id="KJ489397">
    <property type="protein sequence ID" value="AHZ09474.1"/>
    <property type="molecule type" value="Genomic_DNA"/>
</dbReference>
<proteinExistence type="predicted"/>
<organism evidence="1 2">
    <name type="scientific">Bacillus phage CAM003</name>
    <dbReference type="NCBI Taxonomy" id="1486657"/>
    <lineage>
        <taxon>Viruses</taxon>
        <taxon>Duplodnaviria</taxon>
        <taxon>Heunggongvirae</taxon>
        <taxon>Uroviricota</taxon>
        <taxon>Caudoviricetes</taxon>
        <taxon>Herelleviridae</taxon>
        <taxon>Bastillevirinae</taxon>
        <taxon>Bastillevirus</taxon>
        <taxon>Bastillevirus CAM003</taxon>
    </lineage>
</organism>
<dbReference type="Proteomes" id="UP000026902">
    <property type="component" value="Segment"/>
</dbReference>
<accession>A0A024AYU9</accession>
<evidence type="ECO:0000313" key="1">
    <source>
        <dbReference type="EMBL" id="AHZ09474.1"/>
    </source>
</evidence>
<dbReference type="KEGG" id="vg:19526340"/>
<dbReference type="RefSeq" id="YP_009036940.1">
    <property type="nucleotide sequence ID" value="NC_024216.1"/>
</dbReference>
<keyword evidence="2" id="KW-1185">Reference proteome</keyword>
<evidence type="ECO:0000313" key="2">
    <source>
        <dbReference type="Proteomes" id="UP000026902"/>
    </source>
</evidence>
<name>A0A024AYU9_9CAUD</name>
<sequence length="194" mass="23030">MEFGETFFTKLKEFILEDCFSNLDTLIPHYENLLDYADTVSTMLVDVEENGVYFRYERPDTPYTDGVIVVYIHHTKRRYEIKLLKDDRPWGYCSCQQGDEGYNPDKGCCGDGCDWIAPRFEVELVTSMAYGAYKGQERDLWKDEEKWKKYTKDHRAKDIEGKINASKEYENFYKSQAEHWQRELDKLNKEECDA</sequence>
<dbReference type="GeneID" id="19526340"/>
<reference evidence="2" key="1">
    <citation type="submission" date="2014-09" db="EMBL/GenBank/DDBJ databases">
        <authorList>
            <person name="Sauder A.B."/>
            <person name="McKenzie Q.R."/>
            <person name="Temple L.M."/>
            <person name="Alexis B.K."/>
            <person name="Al-Atrache Z."/>
            <person name="Lewis L.O."/>
            <person name="Loesser-Casey K.E."/>
            <person name="Mitchell K.J."/>
        </authorList>
    </citation>
    <scope>NUCLEOTIDE SEQUENCE [LARGE SCALE GENOMIC DNA]</scope>
</reference>
<protein>
    <submittedName>
        <fullName evidence="1">Uncharacterized protein</fullName>
    </submittedName>
</protein>